<dbReference type="InterPro" id="IPR003399">
    <property type="entry name" value="Mce/MlaD"/>
</dbReference>
<dbReference type="InterPro" id="IPR052336">
    <property type="entry name" value="MlaD_Phospholipid_Transporter"/>
</dbReference>
<proteinExistence type="predicted"/>
<evidence type="ECO:0000313" key="3">
    <source>
        <dbReference type="EMBL" id="PQL90518.1"/>
    </source>
</evidence>
<keyword evidence="1" id="KW-0472">Membrane</keyword>
<keyword evidence="1" id="KW-1133">Transmembrane helix</keyword>
<feature type="transmembrane region" description="Helical" evidence="1">
    <location>
        <begin position="7"/>
        <end position="24"/>
    </location>
</feature>
<organism evidence="3 4">
    <name type="scientific">Apibacter adventoris</name>
    <dbReference type="NCBI Taxonomy" id="1679466"/>
    <lineage>
        <taxon>Bacteria</taxon>
        <taxon>Pseudomonadati</taxon>
        <taxon>Bacteroidota</taxon>
        <taxon>Flavobacteriia</taxon>
        <taxon>Flavobacteriales</taxon>
        <taxon>Weeksellaceae</taxon>
        <taxon>Apibacter</taxon>
    </lineage>
</organism>
<dbReference type="PANTHER" id="PTHR33371:SF4">
    <property type="entry name" value="INTERMEMBRANE PHOSPHOLIPID TRANSPORT SYSTEM BINDING PROTEIN MLAD"/>
    <property type="match status" value="1"/>
</dbReference>
<dbReference type="Proteomes" id="UP000238042">
    <property type="component" value="Unassembled WGS sequence"/>
</dbReference>
<name>A0A2S8A7H5_9FLAO</name>
<feature type="domain" description="Mce/MlaD" evidence="2">
    <location>
        <begin position="37"/>
        <end position="105"/>
    </location>
</feature>
<dbReference type="EMBL" id="PSZM01000046">
    <property type="protein sequence ID" value="PQL90518.1"/>
    <property type="molecule type" value="Genomic_DNA"/>
</dbReference>
<dbReference type="RefSeq" id="WP_105247675.1">
    <property type="nucleotide sequence ID" value="NZ_PSZM01000046.1"/>
</dbReference>
<protein>
    <submittedName>
        <fullName evidence="3">MCE family protein</fullName>
    </submittedName>
</protein>
<gene>
    <name evidence="3" type="ORF">C4S77_11570</name>
</gene>
<comment type="caution">
    <text evidence="3">The sequence shown here is derived from an EMBL/GenBank/DDBJ whole genome shotgun (WGS) entry which is preliminary data.</text>
</comment>
<dbReference type="PANTHER" id="PTHR33371">
    <property type="entry name" value="INTERMEMBRANE PHOSPHOLIPID TRANSPORT SYSTEM BINDING PROTEIN MLAD-RELATED"/>
    <property type="match status" value="1"/>
</dbReference>
<dbReference type="Pfam" id="PF02470">
    <property type="entry name" value="MlaD"/>
    <property type="match status" value="1"/>
</dbReference>
<keyword evidence="4" id="KW-1185">Reference proteome</keyword>
<evidence type="ECO:0000259" key="2">
    <source>
        <dbReference type="Pfam" id="PF02470"/>
    </source>
</evidence>
<keyword evidence="1" id="KW-0812">Transmembrane</keyword>
<reference evidence="3 4" key="1">
    <citation type="submission" date="2018-02" db="EMBL/GenBank/DDBJ databases">
        <title>Genome sequences of Apibacter spp., gut symbionts of Asian honey bees.</title>
        <authorList>
            <person name="Kwong W.K."/>
            <person name="Steele M.I."/>
            <person name="Moran N.A."/>
        </authorList>
    </citation>
    <scope>NUCLEOTIDE SEQUENCE [LARGE SCALE GENOMIC DNA]</scope>
    <source>
        <strain evidence="4">wkB301</strain>
    </source>
</reference>
<evidence type="ECO:0000256" key="1">
    <source>
        <dbReference type="SAM" id="Phobius"/>
    </source>
</evidence>
<accession>A0A2S8A7H5</accession>
<evidence type="ECO:0000313" key="4">
    <source>
        <dbReference type="Proteomes" id="UP000238042"/>
    </source>
</evidence>
<dbReference type="AlphaFoldDB" id="A0A2S8A7H5"/>
<sequence>MKIRKEVKAGIIVIISLLAFWWLFQFLKGKNLFSDQNIYYVKYNNVEGLSKSKNVNINGLKVGMIESITPIPAGNKNISFIVEIKVDKTYTFSKNTIAQISSSFMNGAEINLILAEDNADIAKSGDTLKGKIEPSLFDSAASQIKPLSNNANDVLIKLDSTLAATNKLLNDKNRQNIELALSNLNQAIKEFQLLGKNANGLISKNSSKLTSVLDHADKMLVTTNTTVQKYGTIADKLNKTDIDQSIKKLESTLDNVNQLTSKINSGQGTMGKLMNDNQLYNNLSEASKNLSLLLEDLKANPKNYVHFSIFGGGKSKKNTHQLEPKNPE</sequence>
<dbReference type="OrthoDB" id="9769132at2"/>